<organism evidence="1 2">
    <name type="scientific">Alistipes indistinctus YIT 12060</name>
    <dbReference type="NCBI Taxonomy" id="742725"/>
    <lineage>
        <taxon>Bacteria</taxon>
        <taxon>Pseudomonadati</taxon>
        <taxon>Bacteroidota</taxon>
        <taxon>Bacteroidia</taxon>
        <taxon>Bacteroidales</taxon>
        <taxon>Rikenellaceae</taxon>
        <taxon>Alistipes</taxon>
    </lineage>
</organism>
<proteinExistence type="predicted"/>
<dbReference type="Proteomes" id="UP000006008">
    <property type="component" value="Unassembled WGS sequence"/>
</dbReference>
<sequence>MIITPKLKDDLLSNLLDRDLRKGLIPEKECLSFGIDPCMYVSILEQFEDMNFLSLSKTKSCIFIDVKVDMHDFFRRGGFVAQEELLKANIEKLGYEIDLLCKHLSAPEFLDKAKTISIIGSNILSSLAFFR</sequence>
<reference evidence="1 2" key="1">
    <citation type="submission" date="2011-08" db="EMBL/GenBank/DDBJ databases">
        <title>The Genome Sequence of Alistipes indistinctus YIT 12060.</title>
        <authorList>
            <consortium name="The Broad Institute Genome Sequencing Platform"/>
            <person name="Earl A."/>
            <person name="Ward D."/>
            <person name="Feldgarden M."/>
            <person name="Gevers D."/>
            <person name="Morotomi M."/>
            <person name="Young S.K."/>
            <person name="Zeng Q."/>
            <person name="Gargeya S."/>
            <person name="Fitzgerald M."/>
            <person name="Haas B."/>
            <person name="Abouelleil A."/>
            <person name="Alvarado L."/>
            <person name="Arachchi H.M."/>
            <person name="Berlin A."/>
            <person name="Brown A."/>
            <person name="Chapman S.B."/>
            <person name="Chen Z."/>
            <person name="Dunbar C."/>
            <person name="Freedman E."/>
            <person name="Gearin G."/>
            <person name="Gellesch M."/>
            <person name="Goldberg J."/>
            <person name="Griggs A."/>
            <person name="Gujja S."/>
            <person name="Heiman D."/>
            <person name="Howarth C."/>
            <person name="Larson L."/>
            <person name="Lui A."/>
            <person name="MacDonald P.J.P."/>
            <person name="Montmayeur A."/>
            <person name="Murphy C."/>
            <person name="Neiman D."/>
            <person name="Pearson M."/>
            <person name="Priest M."/>
            <person name="Roberts A."/>
            <person name="Saif S."/>
            <person name="Shea T."/>
            <person name="Shenoy N."/>
            <person name="Sisk P."/>
            <person name="Stolte C."/>
            <person name="Sykes S."/>
            <person name="Wortman J."/>
            <person name="Nusbaum C."/>
            <person name="Birren B."/>
        </authorList>
    </citation>
    <scope>NUCLEOTIDE SEQUENCE [LARGE SCALE GENOMIC DNA]</scope>
    <source>
        <strain evidence="1 2">YIT 12060</strain>
    </source>
</reference>
<dbReference type="AlphaFoldDB" id="G5H8Y0"/>
<dbReference type="EMBL" id="ADLD01000013">
    <property type="protein sequence ID" value="EHB92017.1"/>
    <property type="molecule type" value="Genomic_DNA"/>
</dbReference>
<dbReference type="HOGENOM" id="CLU_155063_0_0_10"/>
<evidence type="ECO:0000313" key="1">
    <source>
        <dbReference type="EMBL" id="EHB92017.1"/>
    </source>
</evidence>
<protein>
    <submittedName>
        <fullName evidence="1">Uncharacterized protein</fullName>
    </submittedName>
</protein>
<dbReference type="OrthoDB" id="1050109at2"/>
<accession>G5H8Y0</accession>
<dbReference type="RefSeq" id="WP_009134872.1">
    <property type="nucleotide sequence ID" value="NZ_CP102250.1"/>
</dbReference>
<dbReference type="STRING" id="742725.HMPREF9450_02066"/>
<name>G5H8Y0_9BACT</name>
<evidence type="ECO:0000313" key="2">
    <source>
        <dbReference type="Proteomes" id="UP000006008"/>
    </source>
</evidence>
<comment type="caution">
    <text evidence="1">The sequence shown here is derived from an EMBL/GenBank/DDBJ whole genome shotgun (WGS) entry which is preliminary data.</text>
</comment>
<gene>
    <name evidence="1" type="ORF">HMPREF9450_02066</name>
</gene>
<keyword evidence="2" id="KW-1185">Reference proteome</keyword>
<dbReference type="GeneID" id="92814911"/>